<sequence length="281" mass="32160">MKALKFIDSHIHFWDVRNGFNEWVEETALPGYVTPQHFSANGYVHIEAHGETHSSSCELNWLKSQFPQSNIKLIAFIDFNLPMDQFAHELSLLSAQPDIVGVRQIMASSTRFGYSPFQSEIPKDLSQKLELLAACNMIFEAQMYPGQFFKVLDAISASSVTMAIEHMGLPVISCTKNQRDWLSLVKAISHQSNWFLKLTGFDMLNKGERVTSTLDVIFETIAVSQLCYGSNYPVSHPNHYDSWFNTLREYLADEVIEKDVFYNTAKLLYFKKRSLGYRDST</sequence>
<feature type="domain" description="Amidohydrolase-related" evidence="2">
    <location>
        <begin position="160"/>
        <end position="270"/>
    </location>
</feature>
<dbReference type="EMBL" id="JAPFRD010000002">
    <property type="protein sequence ID" value="MCW8107215.1"/>
    <property type="molecule type" value="Genomic_DNA"/>
</dbReference>
<evidence type="ECO:0000259" key="2">
    <source>
        <dbReference type="Pfam" id="PF04909"/>
    </source>
</evidence>
<dbReference type="InterPro" id="IPR006680">
    <property type="entry name" value="Amidohydro-rel"/>
</dbReference>
<keyword evidence="4" id="KW-1185">Reference proteome</keyword>
<dbReference type="Gene3D" id="3.20.20.140">
    <property type="entry name" value="Metal-dependent hydrolases"/>
    <property type="match status" value="1"/>
</dbReference>
<proteinExistence type="inferred from homology"/>
<evidence type="ECO:0000313" key="4">
    <source>
        <dbReference type="Proteomes" id="UP001142810"/>
    </source>
</evidence>
<comment type="similarity">
    <text evidence="1">Belongs to the metallo-dependent hydrolases superfamily.</text>
</comment>
<reference evidence="3" key="1">
    <citation type="submission" date="2022-11" db="EMBL/GenBank/DDBJ databases">
        <title>Alteromonas sp. nov., isolated from sea water of the Qingdao.</title>
        <authorList>
            <person name="Wang Q."/>
        </authorList>
    </citation>
    <scope>NUCLEOTIDE SEQUENCE</scope>
    <source>
        <strain evidence="3">ASW11-7</strain>
    </source>
</reference>
<comment type="caution">
    <text evidence="3">The sequence shown here is derived from an EMBL/GenBank/DDBJ whole genome shotgun (WGS) entry which is preliminary data.</text>
</comment>
<name>A0ABT3P383_9ALTE</name>
<evidence type="ECO:0000256" key="1">
    <source>
        <dbReference type="ARBA" id="ARBA00038310"/>
    </source>
</evidence>
<dbReference type="RefSeq" id="WP_265615914.1">
    <property type="nucleotide sequence ID" value="NZ_JAPFRD010000002.1"/>
</dbReference>
<protein>
    <submittedName>
        <fullName evidence="3">Amidohydrolase family protein</fullName>
    </submittedName>
</protein>
<dbReference type="Proteomes" id="UP001142810">
    <property type="component" value="Unassembled WGS sequence"/>
</dbReference>
<dbReference type="InterPro" id="IPR032466">
    <property type="entry name" value="Metal_Hydrolase"/>
</dbReference>
<dbReference type="PANTHER" id="PTHR43569">
    <property type="entry name" value="AMIDOHYDROLASE"/>
    <property type="match status" value="1"/>
</dbReference>
<evidence type="ECO:0000313" key="3">
    <source>
        <dbReference type="EMBL" id="MCW8107215.1"/>
    </source>
</evidence>
<organism evidence="3 4">
    <name type="scientific">Alteromonas aquimaris</name>
    <dbReference type="NCBI Taxonomy" id="2998417"/>
    <lineage>
        <taxon>Bacteria</taxon>
        <taxon>Pseudomonadati</taxon>
        <taxon>Pseudomonadota</taxon>
        <taxon>Gammaproteobacteria</taxon>
        <taxon>Alteromonadales</taxon>
        <taxon>Alteromonadaceae</taxon>
        <taxon>Alteromonas/Salinimonas group</taxon>
        <taxon>Alteromonas</taxon>
    </lineage>
</organism>
<dbReference type="InterPro" id="IPR052350">
    <property type="entry name" value="Metallo-dep_Lactonases"/>
</dbReference>
<dbReference type="SUPFAM" id="SSF51556">
    <property type="entry name" value="Metallo-dependent hydrolases"/>
    <property type="match status" value="1"/>
</dbReference>
<dbReference type="Pfam" id="PF04909">
    <property type="entry name" value="Amidohydro_2"/>
    <property type="match status" value="1"/>
</dbReference>
<gene>
    <name evidence="3" type="ORF">OPS25_01685</name>
</gene>
<accession>A0ABT3P383</accession>
<dbReference type="PANTHER" id="PTHR43569:SF2">
    <property type="entry name" value="AMIDOHYDROLASE-RELATED DOMAIN-CONTAINING PROTEIN"/>
    <property type="match status" value="1"/>
</dbReference>